<evidence type="ECO:0000313" key="1">
    <source>
        <dbReference type="EMBL" id="MBV4514932.1"/>
    </source>
</evidence>
<proteinExistence type="predicted"/>
<dbReference type="Proteomes" id="UP000624243">
    <property type="component" value="Unassembled WGS sequence"/>
</dbReference>
<comment type="caution">
    <text evidence="1">The sequence shown here is derived from an EMBL/GenBank/DDBJ whole genome shotgun (WGS) entry which is preliminary data.</text>
</comment>
<organism evidence="1 2">
    <name type="scientific">Pseudomonas kurunegalensis</name>
    <dbReference type="NCBI Taxonomy" id="485880"/>
    <lineage>
        <taxon>Bacteria</taxon>
        <taxon>Pseudomonadati</taxon>
        <taxon>Pseudomonadota</taxon>
        <taxon>Gammaproteobacteria</taxon>
        <taxon>Pseudomonadales</taxon>
        <taxon>Pseudomonadaceae</taxon>
        <taxon>Pseudomonas</taxon>
    </lineage>
</organism>
<gene>
    <name evidence="1" type="ORF">HU758_006920</name>
</gene>
<protein>
    <submittedName>
        <fullName evidence="1">Uncharacterized protein</fullName>
    </submittedName>
</protein>
<accession>A0ACC5UKF4</accession>
<name>A0ACC5UKF4_9PSED</name>
<dbReference type="EMBL" id="JABWSB020000003">
    <property type="protein sequence ID" value="MBV4514932.1"/>
    <property type="molecule type" value="Genomic_DNA"/>
</dbReference>
<sequence>MKDVADLEPNPEKPGWYRGLVVVNIATGDVHGIYREPLKAYQVAKRLGPEFQALGGGYCPAADLFEYFESPIKR</sequence>
<evidence type="ECO:0000313" key="2">
    <source>
        <dbReference type="Proteomes" id="UP000624243"/>
    </source>
</evidence>
<keyword evidence="2" id="KW-1185">Reference proteome</keyword>
<reference evidence="1 2" key="1">
    <citation type="journal article" date="2020" name="Microorganisms">
        <title>Reliable Identification of Environmental Pseudomonas Isolates Using the rpoD Gene.</title>
        <authorList>
            <consortium name="The Broad Institute Genome Sequencing Platform"/>
            <person name="Girard L."/>
            <person name="Lood C."/>
            <person name="Rokni-Zadeh H."/>
            <person name="van Noort V."/>
            <person name="Lavigne R."/>
            <person name="De Mot R."/>
        </authorList>
    </citation>
    <scope>NUCLEOTIDE SEQUENCE [LARGE SCALE GENOMIC DNA]</scope>
    <source>
        <strain evidence="1 2">RW1P2</strain>
    </source>
</reference>